<keyword evidence="2" id="KW-0812">Transmembrane</keyword>
<protein>
    <submittedName>
        <fullName evidence="3">Proton-dependent oligopeptide transporter family</fullName>
    </submittedName>
</protein>
<dbReference type="STRING" id="35608.A0A2U1LB53"/>
<keyword evidence="4" id="KW-1185">Reference proteome</keyword>
<name>A0A2U1LB53_ARTAN</name>
<evidence type="ECO:0000256" key="2">
    <source>
        <dbReference type="SAM" id="Phobius"/>
    </source>
</evidence>
<evidence type="ECO:0000313" key="4">
    <source>
        <dbReference type="Proteomes" id="UP000245207"/>
    </source>
</evidence>
<dbReference type="OrthoDB" id="8904098at2759"/>
<sequence length="102" mass="11947">MEFAFSEAPIRMRSLATSFSWASLALGYYLSGVMVSLVNSVTGSGKHHHPWLAGENLNHYRLDRFYWLMSVLSVLNLVNYVFWANRYNINQYQQTIKHHMNF</sequence>
<feature type="transmembrane region" description="Helical" evidence="2">
    <location>
        <begin position="64"/>
        <end position="83"/>
    </location>
</feature>
<comment type="similarity">
    <text evidence="1">Belongs to the major facilitator superfamily. Phosphate:H(+) symporter (TC 2.A.1.9) family.</text>
</comment>
<gene>
    <name evidence="3" type="ORF">CTI12_AA511040</name>
</gene>
<dbReference type="PANTHER" id="PTHR11654">
    <property type="entry name" value="OLIGOPEPTIDE TRANSPORTER-RELATED"/>
    <property type="match status" value="1"/>
</dbReference>
<proteinExistence type="inferred from homology"/>
<accession>A0A2U1LB53</accession>
<reference evidence="3 4" key="1">
    <citation type="journal article" date="2018" name="Mol. Plant">
        <title>The genome of Artemisia annua provides insight into the evolution of Asteraceae family and artemisinin biosynthesis.</title>
        <authorList>
            <person name="Shen Q."/>
            <person name="Zhang L."/>
            <person name="Liao Z."/>
            <person name="Wang S."/>
            <person name="Yan T."/>
            <person name="Shi P."/>
            <person name="Liu M."/>
            <person name="Fu X."/>
            <person name="Pan Q."/>
            <person name="Wang Y."/>
            <person name="Lv Z."/>
            <person name="Lu X."/>
            <person name="Zhang F."/>
            <person name="Jiang W."/>
            <person name="Ma Y."/>
            <person name="Chen M."/>
            <person name="Hao X."/>
            <person name="Li L."/>
            <person name="Tang Y."/>
            <person name="Lv G."/>
            <person name="Zhou Y."/>
            <person name="Sun X."/>
            <person name="Brodelius P.E."/>
            <person name="Rose J.K.C."/>
            <person name="Tang K."/>
        </authorList>
    </citation>
    <scope>NUCLEOTIDE SEQUENCE [LARGE SCALE GENOMIC DNA]</scope>
    <source>
        <strain evidence="4">cv. Huhao1</strain>
        <tissue evidence="3">Leaf</tissue>
    </source>
</reference>
<dbReference type="AlphaFoldDB" id="A0A2U1LB53"/>
<dbReference type="EMBL" id="PKPP01010386">
    <property type="protein sequence ID" value="PWA46228.1"/>
    <property type="molecule type" value="Genomic_DNA"/>
</dbReference>
<comment type="caution">
    <text evidence="3">The sequence shown here is derived from an EMBL/GenBank/DDBJ whole genome shotgun (WGS) entry which is preliminary data.</text>
</comment>
<dbReference type="InterPro" id="IPR036259">
    <property type="entry name" value="MFS_trans_sf"/>
</dbReference>
<dbReference type="Proteomes" id="UP000245207">
    <property type="component" value="Unassembled WGS sequence"/>
</dbReference>
<keyword evidence="2" id="KW-0472">Membrane</keyword>
<dbReference type="Gene3D" id="1.20.1250.20">
    <property type="entry name" value="MFS general substrate transporter like domains"/>
    <property type="match status" value="1"/>
</dbReference>
<organism evidence="3 4">
    <name type="scientific">Artemisia annua</name>
    <name type="common">Sweet wormwood</name>
    <dbReference type="NCBI Taxonomy" id="35608"/>
    <lineage>
        <taxon>Eukaryota</taxon>
        <taxon>Viridiplantae</taxon>
        <taxon>Streptophyta</taxon>
        <taxon>Embryophyta</taxon>
        <taxon>Tracheophyta</taxon>
        <taxon>Spermatophyta</taxon>
        <taxon>Magnoliopsida</taxon>
        <taxon>eudicotyledons</taxon>
        <taxon>Gunneridae</taxon>
        <taxon>Pentapetalae</taxon>
        <taxon>asterids</taxon>
        <taxon>campanulids</taxon>
        <taxon>Asterales</taxon>
        <taxon>Asteraceae</taxon>
        <taxon>Asteroideae</taxon>
        <taxon>Anthemideae</taxon>
        <taxon>Artemisiinae</taxon>
        <taxon>Artemisia</taxon>
    </lineage>
</organism>
<evidence type="ECO:0000313" key="3">
    <source>
        <dbReference type="EMBL" id="PWA46228.1"/>
    </source>
</evidence>
<keyword evidence="2" id="KW-1133">Transmembrane helix</keyword>
<evidence type="ECO:0000256" key="1">
    <source>
        <dbReference type="ARBA" id="ARBA00044504"/>
    </source>
</evidence>